<evidence type="ECO:0000313" key="2">
    <source>
        <dbReference type="EMBL" id="MFC5060530.1"/>
    </source>
</evidence>
<feature type="chain" id="PRO_5046517433" description="Secreted protein" evidence="1">
    <location>
        <begin position="31"/>
        <end position="96"/>
    </location>
</feature>
<reference evidence="3" key="1">
    <citation type="journal article" date="2019" name="Int. J. Syst. Evol. Microbiol.">
        <title>The Global Catalogue of Microorganisms (GCM) 10K type strain sequencing project: providing services to taxonomists for standard genome sequencing and annotation.</title>
        <authorList>
            <consortium name="The Broad Institute Genomics Platform"/>
            <consortium name="The Broad Institute Genome Sequencing Center for Infectious Disease"/>
            <person name="Wu L."/>
            <person name="Ma J."/>
        </authorList>
    </citation>
    <scope>NUCLEOTIDE SEQUENCE [LARGE SCALE GENOMIC DNA]</scope>
    <source>
        <strain evidence="3">KCTC 12848</strain>
    </source>
</reference>
<name>A0ABV9YCP0_9PSEU</name>
<organism evidence="2 3">
    <name type="scientific">Saccharothrix xinjiangensis</name>
    <dbReference type="NCBI Taxonomy" id="204798"/>
    <lineage>
        <taxon>Bacteria</taxon>
        <taxon>Bacillati</taxon>
        <taxon>Actinomycetota</taxon>
        <taxon>Actinomycetes</taxon>
        <taxon>Pseudonocardiales</taxon>
        <taxon>Pseudonocardiaceae</taxon>
        <taxon>Saccharothrix</taxon>
    </lineage>
</organism>
<keyword evidence="1" id="KW-0732">Signal</keyword>
<protein>
    <recommendedName>
        <fullName evidence="4">Secreted protein</fullName>
    </recommendedName>
</protein>
<dbReference type="RefSeq" id="WP_380649044.1">
    <property type="nucleotide sequence ID" value="NZ_JBHSJB010000053.1"/>
</dbReference>
<keyword evidence="3" id="KW-1185">Reference proteome</keyword>
<evidence type="ECO:0008006" key="4">
    <source>
        <dbReference type="Google" id="ProtNLM"/>
    </source>
</evidence>
<evidence type="ECO:0000256" key="1">
    <source>
        <dbReference type="SAM" id="SignalP"/>
    </source>
</evidence>
<proteinExistence type="predicted"/>
<feature type="signal peptide" evidence="1">
    <location>
        <begin position="1"/>
        <end position="30"/>
    </location>
</feature>
<dbReference type="Proteomes" id="UP001595833">
    <property type="component" value="Unassembled WGS sequence"/>
</dbReference>
<accession>A0ABV9YCP0</accession>
<gene>
    <name evidence="2" type="ORF">ACFPFM_43060</name>
</gene>
<dbReference type="EMBL" id="JBHSJB010000053">
    <property type="protein sequence ID" value="MFC5060530.1"/>
    <property type="molecule type" value="Genomic_DNA"/>
</dbReference>
<comment type="caution">
    <text evidence="2">The sequence shown here is derived from an EMBL/GenBank/DDBJ whole genome shotgun (WGS) entry which is preliminary data.</text>
</comment>
<evidence type="ECO:0000313" key="3">
    <source>
        <dbReference type="Proteomes" id="UP001595833"/>
    </source>
</evidence>
<sequence length="96" mass="10644">MRSSRRLRKVLVTTAFTGALMTAVSTSADAAGYWIHHYSGAYDTAATCGADRQAAIDQEASLGHMFYAWPCVYEVRNPETGTGPAGWYFRWKIFAE</sequence>